<accession>A0A2H3NM87</accession>
<evidence type="ECO:0000313" key="10">
    <source>
        <dbReference type="EMBL" id="PEN05746.1"/>
    </source>
</evidence>
<evidence type="ECO:0000313" key="11">
    <source>
        <dbReference type="Proteomes" id="UP000221024"/>
    </source>
</evidence>
<dbReference type="SUPFAM" id="SSF55804">
    <property type="entry name" value="Phoshotransferase/anion transport protein"/>
    <property type="match status" value="1"/>
</dbReference>
<dbReference type="PROSITE" id="PS51094">
    <property type="entry name" value="PTS_EIIA_TYPE_2"/>
    <property type="match status" value="1"/>
</dbReference>
<dbReference type="InterPro" id="IPR002178">
    <property type="entry name" value="PTS_EIIA_type-2_dom"/>
</dbReference>
<evidence type="ECO:0000256" key="6">
    <source>
        <dbReference type="ARBA" id="ARBA00023065"/>
    </source>
</evidence>
<dbReference type="Pfam" id="PF00999">
    <property type="entry name" value="Na_H_Exchanger"/>
    <property type="match status" value="1"/>
</dbReference>
<dbReference type="EMBL" id="PDEP01000011">
    <property type="protein sequence ID" value="PEN05746.1"/>
    <property type="molecule type" value="Genomic_DNA"/>
</dbReference>
<evidence type="ECO:0000256" key="5">
    <source>
        <dbReference type="ARBA" id="ARBA00022989"/>
    </source>
</evidence>
<dbReference type="CDD" id="cd00293">
    <property type="entry name" value="USP-like"/>
    <property type="match status" value="1"/>
</dbReference>
<name>A0A2H3NM87_9BACT</name>
<dbReference type="OrthoDB" id="9793589at2"/>
<comment type="caution">
    <text evidence="10">The sequence shown here is derived from an EMBL/GenBank/DDBJ whole genome shotgun (WGS) entry which is preliminary data.</text>
</comment>
<dbReference type="GO" id="GO:0016020">
    <property type="term" value="C:membrane"/>
    <property type="evidence" value="ECO:0007669"/>
    <property type="project" value="UniProtKB-SubCell"/>
</dbReference>
<dbReference type="InterPro" id="IPR006016">
    <property type="entry name" value="UspA"/>
</dbReference>
<dbReference type="PANTHER" id="PTHR43562:SF4">
    <property type="entry name" value="NA(+)_H(+) ANTIPORTER NHAS5"/>
    <property type="match status" value="1"/>
</dbReference>
<keyword evidence="11" id="KW-1185">Reference proteome</keyword>
<dbReference type="Pfam" id="PF00582">
    <property type="entry name" value="Usp"/>
    <property type="match status" value="1"/>
</dbReference>
<evidence type="ECO:0000256" key="2">
    <source>
        <dbReference type="ARBA" id="ARBA00022448"/>
    </source>
</evidence>
<feature type="transmembrane region" description="Helical" evidence="8">
    <location>
        <begin position="6"/>
        <end position="27"/>
    </location>
</feature>
<evidence type="ECO:0000256" key="8">
    <source>
        <dbReference type="SAM" id="Phobius"/>
    </source>
</evidence>
<dbReference type="PANTHER" id="PTHR43562">
    <property type="entry name" value="NAPA-TYPE SODIUM/HYDROGEN ANTIPORTER"/>
    <property type="match status" value="1"/>
</dbReference>
<keyword evidence="4 8" id="KW-0812">Transmembrane</keyword>
<gene>
    <name evidence="10" type="ORF">CRI93_11615</name>
</gene>
<keyword evidence="5 8" id="KW-1133">Transmembrane helix</keyword>
<proteinExistence type="predicted"/>
<feature type="transmembrane region" description="Helical" evidence="8">
    <location>
        <begin position="117"/>
        <end position="137"/>
    </location>
</feature>
<feature type="transmembrane region" description="Helical" evidence="8">
    <location>
        <begin position="268"/>
        <end position="286"/>
    </location>
</feature>
<feature type="transmembrane region" description="Helical" evidence="8">
    <location>
        <begin position="90"/>
        <end position="111"/>
    </location>
</feature>
<evidence type="ECO:0000256" key="3">
    <source>
        <dbReference type="ARBA" id="ARBA00022449"/>
    </source>
</evidence>
<dbReference type="RefSeq" id="WP_098062808.1">
    <property type="nucleotide sequence ID" value="NZ_PDEP01000011.1"/>
</dbReference>
<organism evidence="10 11">
    <name type="scientific">Longimonas halophila</name>
    <dbReference type="NCBI Taxonomy" id="1469170"/>
    <lineage>
        <taxon>Bacteria</taxon>
        <taxon>Pseudomonadati</taxon>
        <taxon>Rhodothermota</taxon>
        <taxon>Rhodothermia</taxon>
        <taxon>Rhodothermales</taxon>
        <taxon>Salisaetaceae</taxon>
        <taxon>Longimonas</taxon>
    </lineage>
</organism>
<feature type="transmembrane region" description="Helical" evidence="8">
    <location>
        <begin position="59"/>
        <end position="78"/>
    </location>
</feature>
<dbReference type="InterPro" id="IPR014729">
    <property type="entry name" value="Rossmann-like_a/b/a_fold"/>
</dbReference>
<feature type="transmembrane region" description="Helical" evidence="8">
    <location>
        <begin position="360"/>
        <end position="380"/>
    </location>
</feature>
<feature type="transmembrane region" description="Helical" evidence="8">
    <location>
        <begin position="216"/>
        <end position="232"/>
    </location>
</feature>
<dbReference type="AlphaFoldDB" id="A0A2H3NM87"/>
<keyword evidence="7 8" id="KW-0472">Membrane</keyword>
<keyword evidence="6" id="KW-0406">Ion transport</keyword>
<feature type="domain" description="PTS EIIA type-2" evidence="9">
    <location>
        <begin position="684"/>
        <end position="827"/>
    </location>
</feature>
<protein>
    <submittedName>
        <fullName evidence="10">Cation/H(+) antiporter</fullName>
    </submittedName>
</protein>
<keyword evidence="3" id="KW-0050">Antiport</keyword>
<dbReference type="Proteomes" id="UP000221024">
    <property type="component" value="Unassembled WGS sequence"/>
</dbReference>
<feature type="transmembrane region" description="Helical" evidence="8">
    <location>
        <begin position="34"/>
        <end position="53"/>
    </location>
</feature>
<feature type="transmembrane region" description="Helical" evidence="8">
    <location>
        <begin position="331"/>
        <end position="354"/>
    </location>
</feature>
<dbReference type="InterPro" id="IPR016152">
    <property type="entry name" value="PTrfase/Anion_transptr"/>
</dbReference>
<reference evidence="10 11" key="1">
    <citation type="submission" date="2017-10" db="EMBL/GenBank/DDBJ databases">
        <title>Draft genome of Longimonas halophila.</title>
        <authorList>
            <person name="Goh K.M."/>
            <person name="Shamsir M.S."/>
            <person name="Lim S.W."/>
        </authorList>
    </citation>
    <scope>NUCLEOTIDE SEQUENCE [LARGE SCALE GENOMIC DNA]</scope>
    <source>
        <strain evidence="10 11">KCTC 42399</strain>
    </source>
</reference>
<dbReference type="InterPro" id="IPR038770">
    <property type="entry name" value="Na+/solute_symporter_sf"/>
</dbReference>
<dbReference type="Gene3D" id="1.20.1530.20">
    <property type="match status" value="1"/>
</dbReference>
<evidence type="ECO:0000259" key="9">
    <source>
        <dbReference type="PROSITE" id="PS51094"/>
    </source>
</evidence>
<evidence type="ECO:0000256" key="1">
    <source>
        <dbReference type="ARBA" id="ARBA00004141"/>
    </source>
</evidence>
<dbReference type="GO" id="GO:1902600">
    <property type="term" value="P:proton transmembrane transport"/>
    <property type="evidence" value="ECO:0007669"/>
    <property type="project" value="InterPro"/>
</dbReference>
<dbReference type="Gene3D" id="3.40.930.10">
    <property type="entry name" value="Mannitol-specific EII, Chain A"/>
    <property type="match status" value="1"/>
</dbReference>
<sequence>MIALPITNPVLIFATVMLIVLLAPMLFRRLGVPGLVGLIVAGAVVGPNAIGLLERGDTFELLGTVGLLYLMFTAGLSMDLNQFAQQKGRSFVFGFISFLMPQLLALGAGHYLMEWDLMTSLLVGAVVGSHTLLAYPIAERLGITKNPSVTMTMGGTMVTDLVSLLILAIVSALVSGESGLFFWIQFVVLVSGYGVVIFFALPRLGRAFFQGSDRQADMEFVFLLAVVFVAAYTAELVYLAPIIGAFMTGIALNRLVPERSALMLRIKFVGDALFIPFFLISVGMLVDASVLVQGLEVWLLAGLLTAMVWGGKFIAAQAVQWIYRYSSTERWVIFGLSTPQAAATLAVTLIGFEMGLFSEALVNAVILLILATSILGPSLVEKYGRELALQAERAAYNPTDVPQRIMVPLANPESANDLMDVAVLLRADASEEAIYPTTVVRDGPNVEGDVAHGESMLSKAVLHAAASEVPVMPSTRIDYNVVNGMVRAIKEDRISTVVIGWHGQSTAREYIFGSVLDQLLERTRQMIIVSRFAHPMNTHTRMVLAVPPYADRESGFADAMRALKVLCNQAGLDLIVVAAEASIEPLSRRIDATKPSVPWATQSMEQWGQLVHTLDDLVEPNDLLVLMNEREGSIAWRPGLDRLPGVIAQRFADHTFLTVYMSEERFAPAPSSRPDRIDSGVLSEALRPECVVMGMPDVDTDDMLRHVMRCALGDRPDIIEAVLPGLLDAEGYAPELRPGVALYAAHTRHAEQSSLLVGISADGVRPKHTSGPVHVVLVLLVPRTVPTDWYLQHLAAAAELIQTNEAVESLRTAETAKTARKRLLEEATTASAVA</sequence>
<keyword evidence="2" id="KW-0813">Transport</keyword>
<dbReference type="GO" id="GO:0015297">
    <property type="term" value="F:antiporter activity"/>
    <property type="evidence" value="ECO:0007669"/>
    <property type="project" value="UniProtKB-KW"/>
</dbReference>
<dbReference type="SUPFAM" id="SSF52402">
    <property type="entry name" value="Adenine nucleotide alpha hydrolases-like"/>
    <property type="match status" value="1"/>
</dbReference>
<dbReference type="InterPro" id="IPR006153">
    <property type="entry name" value="Cation/H_exchanger_TM"/>
</dbReference>
<evidence type="ECO:0000256" key="7">
    <source>
        <dbReference type="ARBA" id="ARBA00023136"/>
    </source>
</evidence>
<comment type="subcellular location">
    <subcellularLocation>
        <location evidence="1">Membrane</location>
        <topology evidence="1">Multi-pass membrane protein</topology>
    </subcellularLocation>
</comment>
<feature type="transmembrane region" description="Helical" evidence="8">
    <location>
        <begin position="298"/>
        <end position="319"/>
    </location>
</feature>
<feature type="transmembrane region" description="Helical" evidence="8">
    <location>
        <begin position="149"/>
        <end position="174"/>
    </location>
</feature>
<evidence type="ECO:0000256" key="4">
    <source>
        <dbReference type="ARBA" id="ARBA00022692"/>
    </source>
</evidence>
<dbReference type="Gene3D" id="3.40.50.620">
    <property type="entry name" value="HUPs"/>
    <property type="match status" value="1"/>
</dbReference>
<feature type="transmembrane region" description="Helical" evidence="8">
    <location>
        <begin position="180"/>
        <end position="204"/>
    </location>
</feature>